<dbReference type="RefSeq" id="WP_132152901.1">
    <property type="nucleotide sequence ID" value="NZ_SLWR01000009.1"/>
</dbReference>
<dbReference type="Pfam" id="PF10646">
    <property type="entry name" value="Germane"/>
    <property type="match status" value="1"/>
</dbReference>
<proteinExistence type="predicted"/>
<evidence type="ECO:0000313" key="4">
    <source>
        <dbReference type="EMBL" id="TCO45119.1"/>
    </source>
</evidence>
<evidence type="ECO:0000256" key="2">
    <source>
        <dbReference type="SAM" id="Phobius"/>
    </source>
</evidence>
<protein>
    <submittedName>
        <fullName evidence="4">Sporulation and spore germination protein</fullName>
    </submittedName>
</protein>
<reference evidence="4 5" key="1">
    <citation type="journal article" date="2015" name="Stand. Genomic Sci.">
        <title>Genomic Encyclopedia of Bacterial and Archaeal Type Strains, Phase III: the genomes of soil and plant-associated and newly described type strains.</title>
        <authorList>
            <person name="Whitman W.B."/>
            <person name="Woyke T."/>
            <person name="Klenk H.P."/>
            <person name="Zhou Y."/>
            <person name="Lilburn T.G."/>
            <person name="Beck B.J."/>
            <person name="De Vos P."/>
            <person name="Vandamme P."/>
            <person name="Eisen J.A."/>
            <person name="Garrity G."/>
            <person name="Hugenholtz P."/>
            <person name="Kyrpides N.C."/>
        </authorList>
    </citation>
    <scope>NUCLEOTIDE SEQUENCE [LARGE SCALE GENOMIC DNA]</scope>
    <source>
        <strain evidence="4 5">VKM Ac-2541</strain>
    </source>
</reference>
<gene>
    <name evidence="4" type="ORF">EV646_109294</name>
</gene>
<feature type="compositionally biased region" description="Low complexity" evidence="1">
    <location>
        <begin position="95"/>
        <end position="106"/>
    </location>
</feature>
<organism evidence="4 5">
    <name type="scientific">Kribbella antiqua</name>
    <dbReference type="NCBI Taxonomy" id="2512217"/>
    <lineage>
        <taxon>Bacteria</taxon>
        <taxon>Bacillati</taxon>
        <taxon>Actinomycetota</taxon>
        <taxon>Actinomycetes</taxon>
        <taxon>Propionibacteriales</taxon>
        <taxon>Kribbellaceae</taxon>
        <taxon>Kribbella</taxon>
    </lineage>
</organism>
<accession>A0A4R2IMC7</accession>
<keyword evidence="2" id="KW-0472">Membrane</keyword>
<evidence type="ECO:0000313" key="5">
    <source>
        <dbReference type="Proteomes" id="UP000295573"/>
    </source>
</evidence>
<feature type="transmembrane region" description="Helical" evidence="2">
    <location>
        <begin position="49"/>
        <end position="70"/>
    </location>
</feature>
<keyword evidence="5" id="KW-1185">Reference proteome</keyword>
<keyword evidence="2" id="KW-0812">Transmembrane</keyword>
<comment type="caution">
    <text evidence="4">The sequence shown here is derived from an EMBL/GenBank/DDBJ whole genome shotgun (WGS) entry which is preliminary data.</text>
</comment>
<evidence type="ECO:0000256" key="1">
    <source>
        <dbReference type="SAM" id="MobiDB-lite"/>
    </source>
</evidence>
<feature type="domain" description="GerMN" evidence="3">
    <location>
        <begin position="160"/>
        <end position="248"/>
    </location>
</feature>
<dbReference type="OrthoDB" id="4843507at2"/>
<dbReference type="Pfam" id="PF10648">
    <property type="entry name" value="Gmad2"/>
    <property type="match status" value="1"/>
</dbReference>
<dbReference type="EMBL" id="SLWR01000009">
    <property type="protein sequence ID" value="TCO45119.1"/>
    <property type="molecule type" value="Genomic_DNA"/>
</dbReference>
<dbReference type="AlphaFoldDB" id="A0A4R2IMC7"/>
<dbReference type="InterPro" id="IPR018911">
    <property type="entry name" value="Gmad2_Ig-like_dom"/>
</dbReference>
<dbReference type="Proteomes" id="UP000295573">
    <property type="component" value="Unassembled WGS sequence"/>
</dbReference>
<sequence>MNDHSNDPFDELMRRALAEEGDRIEPADALPEIRARAHAQRRPATRRPWVVTAGAAALGTAAAIGAFTVLDDNGKSATDDQIAGPGTTTSASGVPLSTTPGPTTATPLPPTVVPSASGKPEPAVKGALVPVYWLGDRVGVTREPTVRLYRTWAKVQGRPAVEAVRIMTSKQPPDPDYYSVWRGAEVNSVTRGNGVVTVDFNQLPKTRLDPAVADVAAQQLIYTVQGALGDSSEQVQITQQGRPGGMLFGQVDTSRPLSRAQAANVQALVWINSPMDGQITKSPVTVEGIAAAYEATVNWRAVNLKTRATQQGFTNTKEGQKLSPFAVTLKLTPGQWRIEAYLISAEDGRITDTDSKTVIAK</sequence>
<evidence type="ECO:0000259" key="3">
    <source>
        <dbReference type="SMART" id="SM00909"/>
    </source>
</evidence>
<feature type="region of interest" description="Disordered" evidence="1">
    <location>
        <begin position="78"/>
        <end position="108"/>
    </location>
</feature>
<name>A0A4R2IMC7_9ACTN</name>
<dbReference type="InterPro" id="IPR019606">
    <property type="entry name" value="GerMN"/>
</dbReference>
<dbReference type="SMART" id="SM00909">
    <property type="entry name" value="Germane"/>
    <property type="match status" value="1"/>
</dbReference>
<keyword evidence="2" id="KW-1133">Transmembrane helix</keyword>